<evidence type="ECO:0000256" key="1">
    <source>
        <dbReference type="SAM" id="MobiDB-lite"/>
    </source>
</evidence>
<proteinExistence type="predicted"/>
<feature type="non-terminal residue" evidence="2">
    <location>
        <position position="228"/>
    </location>
</feature>
<dbReference type="AlphaFoldDB" id="X1RF19"/>
<feature type="non-terminal residue" evidence="2">
    <location>
        <position position="1"/>
    </location>
</feature>
<sequence length="228" mass="26251">KPPAHILLRDYARGIIERAIHLRAKIDIVAELIRPPYASQWPTIPNEDDIKPFLPNWSRGSHDSGDTQWARNRIGSSVMSDDFAHYVISTKWSSLRLDEPAWQSPDARISALLKEFSKEEISAWSKFQKADDAASQLSMNKILIRVHRDPQGGNSSDEEEYETGENNTLDPELTSAIQERDTALKELESILTEQHHHELQKLLAEKNSADLRRPPRFDTRLIHRYILR</sequence>
<organism evidence="2">
    <name type="scientific">marine sediment metagenome</name>
    <dbReference type="NCBI Taxonomy" id="412755"/>
    <lineage>
        <taxon>unclassified sequences</taxon>
        <taxon>metagenomes</taxon>
        <taxon>ecological metagenomes</taxon>
    </lineage>
</organism>
<protein>
    <submittedName>
        <fullName evidence="2">Uncharacterized protein</fullName>
    </submittedName>
</protein>
<reference evidence="2" key="1">
    <citation type="journal article" date="2014" name="Front. Microbiol.">
        <title>High frequency of phylogenetically diverse reductive dehalogenase-homologous genes in deep subseafloor sedimentary metagenomes.</title>
        <authorList>
            <person name="Kawai M."/>
            <person name="Futagami T."/>
            <person name="Toyoda A."/>
            <person name="Takaki Y."/>
            <person name="Nishi S."/>
            <person name="Hori S."/>
            <person name="Arai W."/>
            <person name="Tsubouchi T."/>
            <person name="Morono Y."/>
            <person name="Uchiyama I."/>
            <person name="Ito T."/>
            <person name="Fujiyama A."/>
            <person name="Inagaki F."/>
            <person name="Takami H."/>
        </authorList>
    </citation>
    <scope>NUCLEOTIDE SEQUENCE</scope>
    <source>
        <strain evidence="2">Expedition CK06-06</strain>
    </source>
</reference>
<evidence type="ECO:0000313" key="2">
    <source>
        <dbReference type="EMBL" id="GAI54184.1"/>
    </source>
</evidence>
<comment type="caution">
    <text evidence="2">The sequence shown here is derived from an EMBL/GenBank/DDBJ whole genome shotgun (WGS) entry which is preliminary data.</text>
</comment>
<feature type="region of interest" description="Disordered" evidence="1">
    <location>
        <begin position="146"/>
        <end position="173"/>
    </location>
</feature>
<name>X1RF19_9ZZZZ</name>
<accession>X1RF19</accession>
<dbReference type="EMBL" id="BARV01036462">
    <property type="protein sequence ID" value="GAI54184.1"/>
    <property type="molecule type" value="Genomic_DNA"/>
</dbReference>
<gene>
    <name evidence="2" type="ORF">S06H3_56654</name>
</gene>